<evidence type="ECO:0000313" key="5">
    <source>
        <dbReference type="Proteomes" id="UP000886814"/>
    </source>
</evidence>
<dbReference type="Pfam" id="PF13750">
    <property type="entry name" value="Big_3_3"/>
    <property type="match status" value="1"/>
</dbReference>
<dbReference type="InterPro" id="IPR002126">
    <property type="entry name" value="Cadherin-like_dom"/>
</dbReference>
<feature type="compositionally biased region" description="Acidic residues" evidence="1">
    <location>
        <begin position="85"/>
        <end position="121"/>
    </location>
</feature>
<protein>
    <recommendedName>
        <fullName evidence="3">Cadherin domain-containing protein</fullName>
    </recommendedName>
</protein>
<keyword evidence="2" id="KW-1133">Transmembrane helix</keyword>
<accession>A0A9D1TGT5</accession>
<dbReference type="InterPro" id="IPR022038">
    <property type="entry name" value="Ig-like_bact"/>
</dbReference>
<proteinExistence type="predicted"/>
<keyword evidence="2" id="KW-0472">Membrane</keyword>
<dbReference type="GO" id="GO:0005509">
    <property type="term" value="F:calcium ion binding"/>
    <property type="evidence" value="ECO:0007669"/>
    <property type="project" value="InterPro"/>
</dbReference>
<evidence type="ECO:0000256" key="1">
    <source>
        <dbReference type="SAM" id="MobiDB-lite"/>
    </source>
</evidence>
<evidence type="ECO:0000259" key="3">
    <source>
        <dbReference type="PROSITE" id="PS50268"/>
    </source>
</evidence>
<dbReference type="InterPro" id="IPR008969">
    <property type="entry name" value="CarboxyPept-like_regulatory"/>
</dbReference>
<feature type="region of interest" description="Disordered" evidence="1">
    <location>
        <begin position="37"/>
        <end position="126"/>
    </location>
</feature>
<evidence type="ECO:0000313" key="4">
    <source>
        <dbReference type="EMBL" id="HIV40274.1"/>
    </source>
</evidence>
<feature type="domain" description="Cadherin" evidence="3">
    <location>
        <begin position="1140"/>
        <end position="1265"/>
    </location>
</feature>
<keyword evidence="2" id="KW-0812">Transmembrane</keyword>
<dbReference type="EMBL" id="DXIQ01000106">
    <property type="protein sequence ID" value="HIV40274.1"/>
    <property type="molecule type" value="Genomic_DNA"/>
</dbReference>
<evidence type="ECO:0000256" key="2">
    <source>
        <dbReference type="SAM" id="Phobius"/>
    </source>
</evidence>
<sequence>MKGKRTCKERILAFMLTFAMVVGMVMEPVQLQAAAVDGEPVQEEIVTEEPVTTEESVPAEASLEASDESSTFNEAGDENAVTELDAGDGSEDGTETDEGGEEPDGTTEPGEEPTEPSEGGEEQPPLEKEYEVTITAPDGPFYIGETCETPFTATVRETTTGIIIENPNIEWSCTTQNASINPTTGILTIHTAGEVTIVATWKSYDIEKSSSVTINNVQVRPMYSIKGKVVDIFESEPIADANVDLISVEGDSEGTTVGSVFTEKDGSFSLDNVRGGKGTSYKIVISKEGKYKTKEIENQFVDLEKDFDLGNISLETSESISLEGISAEETITLKVGDVKNIGVNCPEGWRVEVTSEDSNIVTAVYSDGQITLNGINAGETSLMISAHGQNIEIEVTVEKYGNITGSIQIVDQSESYQVHDQITIEAEFFSNNISINDANKIVSFRVFYPDGTEHPTEPQDVSLSGGKATTSFTFPYAGNYTIYCALEEDGKYAERCETSITVANVVPLESQKIESIDQPEEPIGTYGDNEGDTTKIEFTATVADVNSTDLRKGWTVTSDAIEGYTVTINPDSIKKNENGLFNVSGYINLKPSKAGNNLNLTLTYSHTDDKNQQVYGDATNSTTFSINQKPLHVTDITFENKIYDGTTNVGIQSVTFDEEDIVEGDKSEIVADINGQTFQLATATRDDKDNVKEGISYLPWQDEIQWDEEQTGTISLVNDAMNDNYLIVKGEEIGEKGFTCEIKRRPIYLEVSDGTREYGTDLPEDQKNVELKAYDKDDKSGIVDGDKVEDNITVIDTKPEALVQEAAYAYALKPSILDENSENGQIIEGTDSVVNSANKNYCYKIDTDDQGNPLFGDLTITERTLTKNNIHDFVSYEGDIFTDQENSNLWVRGNLAGDSTAYGIWVKINSDNSLFDAIKITAVSPLDSEESMESEYDKKIGDNRKISFNTSEKIDSVGQKIIFELYKDTVLCSKPYTQTVYIDTKAPSVTFEDLVGENTPLDSIISAISFGNYKNTLFSVPVTVRDNGSGKRNFDQVVLDVTDDISKEELCTVLNGLSEEDWDSGTEGVPIPVGKGENEETIEGYYVAAVRTYDNLGNTLIYASNGIVIENKEPSIQFPADLDYRYNQEYLEKAIEIDDITVTDYDVKETEYVSSGINNIQYVIYQGTEENKISEAMVYSTENDTQYSYERLRDKNGEPLKIAFKGVLDIKNLGDKEKILADHNDVYLKVMATDNSGKTVSAVQQLTIDLTSPEVNVQYTNEPNTSVQNGTYFNGNRKAVLSIKDRNIVPGQIYFNLTLTDKKLNETYTLDSASIEQLRELTDVTPKPQNVFSSISTEMKDLGDGVQQMDIVFVFNGEDRYEVNFSCVDGLGNGNDNVSYSTDVTEAANHVFTIDKTSPVIKQIYTAGGTEISLQPGEPYYVQSPVYYTTYVDEHNFAGEGLDFGAVSQTEISRNTDGAWNPDDLMQDSSQWAENGVNGITEQWKYTFTFEAQGAYRHFFEYKDLAGKPAIYVDSNGNEISNTDALFTIDWTQATGSVSINGFGFWETFLHNITFGLFNPGSVDVEMNAEDYTSPLYAVQYFRTPDPMSLEQLENYDWSNTSYMDPSEDGYKAHGAFTVNPDEQFVVYMKVTDYANNVSYFSSDGMIVDSTKPAPVVTITNLSQSQNGIFNEDVTLQIDVEDPYAGDTYSGLERVWYTVSASGNVNTSETIELLNSSNRVQSNQTFSQVVTVPANVYNSNDVKVQAFAVDFSGNQGESEVTEMKIDVTNPTISVSWDLNNPLNGSFYKDTRTATVTVTDRNFDPNNVRFSITNTDGTEASIGGWSSSSDIGVSDSATSTCQVAFPAEGDYTFTLGCTDLAGNSTEYGQTDEFTIDKTVPEISVSYDNNSARNGNYYNEARIATVTVREHNFNAADVKAAITASLEGRGISAPSISGFSGNGDVHTATVTYGIDGDYTFDVEYTDMAGNAAAEYTPDDFTVDLTEPEIEITDVADKSANNDVVSPRVKATDVNYDAKNVTVTITGANNGKVNIGNVVSAIENGQTMKFNDFARQEKMDDLYTLTAKAVDMAGNEKEESIRFSVNRYGSVYVLDNDTKDWLDIKDYTYINEEKEVGVIEYNVDSIENRQITVNRDGEMTNLKEKTDYKVTSSGTEAQWKENHYILDAPNFATEGKYSVIFSTQDKAGNVMNNRSVKKSDQNLPIEFAVDKTAPTAVVTGVKDGGTYRSTEQLMTIDAKDNLALNEVIVSINGKNEIYKAEELKEKNGIIQVKIPSAYHFQKIEVTASDAADNILGQMQVKGRGRPVALSVLVTPNIAVQYYMNKPFFWGTVAAFIAAAGGAALGIKRKERKEKTEK</sequence>
<dbReference type="Proteomes" id="UP000886814">
    <property type="component" value="Unassembled WGS sequence"/>
</dbReference>
<organism evidence="4 5">
    <name type="scientific">Candidatus Blautia stercorigallinarum</name>
    <dbReference type="NCBI Taxonomy" id="2838501"/>
    <lineage>
        <taxon>Bacteria</taxon>
        <taxon>Bacillati</taxon>
        <taxon>Bacillota</taxon>
        <taxon>Clostridia</taxon>
        <taxon>Lachnospirales</taxon>
        <taxon>Lachnospiraceae</taxon>
        <taxon>Blautia</taxon>
    </lineage>
</organism>
<dbReference type="PROSITE" id="PS50268">
    <property type="entry name" value="CADHERIN_2"/>
    <property type="match status" value="1"/>
</dbReference>
<reference evidence="4" key="1">
    <citation type="journal article" date="2021" name="PeerJ">
        <title>Extensive microbial diversity within the chicken gut microbiome revealed by metagenomics and culture.</title>
        <authorList>
            <person name="Gilroy R."/>
            <person name="Ravi A."/>
            <person name="Getino M."/>
            <person name="Pursley I."/>
            <person name="Horton D.L."/>
            <person name="Alikhan N.F."/>
            <person name="Baker D."/>
            <person name="Gharbi K."/>
            <person name="Hall N."/>
            <person name="Watson M."/>
            <person name="Adriaenssens E.M."/>
            <person name="Foster-Nyarko E."/>
            <person name="Jarju S."/>
            <person name="Secka A."/>
            <person name="Antonio M."/>
            <person name="Oren A."/>
            <person name="Chaudhuri R.R."/>
            <person name="La Ragione R."/>
            <person name="Hildebrand F."/>
            <person name="Pallen M.J."/>
        </authorList>
    </citation>
    <scope>NUCLEOTIDE SEQUENCE</scope>
    <source>
        <strain evidence="4">CHK195-9823</strain>
    </source>
</reference>
<name>A0A9D1TGT5_9FIRM</name>
<comment type="caution">
    <text evidence="4">The sequence shown here is derived from an EMBL/GenBank/DDBJ whole genome shotgun (WGS) entry which is preliminary data.</text>
</comment>
<feature type="compositionally biased region" description="Low complexity" evidence="1">
    <location>
        <begin position="48"/>
        <end position="70"/>
    </location>
</feature>
<dbReference type="GO" id="GO:0007156">
    <property type="term" value="P:homophilic cell adhesion via plasma membrane adhesion molecules"/>
    <property type="evidence" value="ECO:0007669"/>
    <property type="project" value="InterPro"/>
</dbReference>
<feature type="transmembrane region" description="Helical" evidence="2">
    <location>
        <begin position="2324"/>
        <end position="2343"/>
    </location>
</feature>
<reference evidence="4" key="2">
    <citation type="submission" date="2021-04" db="EMBL/GenBank/DDBJ databases">
        <authorList>
            <person name="Gilroy R."/>
        </authorList>
    </citation>
    <scope>NUCLEOTIDE SEQUENCE</scope>
    <source>
        <strain evidence="4">CHK195-9823</strain>
    </source>
</reference>
<gene>
    <name evidence="4" type="ORF">H9747_14985</name>
</gene>
<dbReference type="GO" id="GO:0016020">
    <property type="term" value="C:membrane"/>
    <property type="evidence" value="ECO:0007669"/>
    <property type="project" value="InterPro"/>
</dbReference>
<dbReference type="SUPFAM" id="SSF49464">
    <property type="entry name" value="Carboxypeptidase regulatory domain-like"/>
    <property type="match status" value="1"/>
</dbReference>